<dbReference type="InterPro" id="IPR016024">
    <property type="entry name" value="ARM-type_fold"/>
</dbReference>
<dbReference type="InterPro" id="IPR052575">
    <property type="entry name" value="SSU_processome_comp_20"/>
</dbReference>
<proteinExistence type="predicted"/>
<keyword evidence="2" id="KW-1185">Reference proteome</keyword>
<dbReference type="PANTHER" id="PTHR17695">
    <property type="entry name" value="SMALL SUBUNIT PROCESSOME COMPONENT 20 HOMOLOG"/>
    <property type="match status" value="1"/>
</dbReference>
<dbReference type="Proteomes" id="UP000821853">
    <property type="component" value="Chromosome 8"/>
</dbReference>
<protein>
    <recommendedName>
        <fullName evidence="3">Small subunit processome component 20 homolog</fullName>
    </recommendedName>
</protein>
<comment type="caution">
    <text evidence="1">The sequence shown here is derived from an EMBL/GenBank/DDBJ whole genome shotgun (WGS) entry which is preliminary data.</text>
</comment>
<accession>A0A9J6H0S5</accession>
<dbReference type="GO" id="GO:0030686">
    <property type="term" value="C:90S preribosome"/>
    <property type="evidence" value="ECO:0007669"/>
    <property type="project" value="TreeGrafter"/>
</dbReference>
<sequence length="312" mass="35787">MARKKFQSFSERLSNINIDVIHRVGPHRRATPFESETFLEEALNKWSELNCTEDFDKLRHDIGVEIHTLPQIVLRKDALLDIIKTQLGNLENKALDAVLDLTVALARDLQYDFYPSFPEVFRLVCGHLGTRDPELLERIFVCLSYLFKFLWRYMVKDIDLIFKLYVPLLGSQQKKYVRDFAAESFAFLLRKVTDKGKLVDMMLSYLETHPQNSDGIGRLLFEAVKGVKGQTHSCLDTVLPLALKRLDGSVCSAEFARRALQQTFTALGQHLAGSPENSSPVWNCLKVGLIFFGKKAPPEVYFLFFNSTWDKM</sequence>
<gene>
    <name evidence="1" type="ORF">HPB48_022992</name>
</gene>
<dbReference type="OrthoDB" id="360653at2759"/>
<dbReference type="PANTHER" id="PTHR17695:SF11">
    <property type="entry name" value="SMALL SUBUNIT PROCESSOME COMPONENT 20 HOMOLOG"/>
    <property type="match status" value="1"/>
</dbReference>
<dbReference type="SUPFAM" id="SSF48371">
    <property type="entry name" value="ARM repeat"/>
    <property type="match status" value="1"/>
</dbReference>
<organism evidence="1 2">
    <name type="scientific">Haemaphysalis longicornis</name>
    <name type="common">Bush tick</name>
    <dbReference type="NCBI Taxonomy" id="44386"/>
    <lineage>
        <taxon>Eukaryota</taxon>
        <taxon>Metazoa</taxon>
        <taxon>Ecdysozoa</taxon>
        <taxon>Arthropoda</taxon>
        <taxon>Chelicerata</taxon>
        <taxon>Arachnida</taxon>
        <taxon>Acari</taxon>
        <taxon>Parasitiformes</taxon>
        <taxon>Ixodida</taxon>
        <taxon>Ixodoidea</taxon>
        <taxon>Ixodidae</taxon>
        <taxon>Haemaphysalinae</taxon>
        <taxon>Haemaphysalis</taxon>
    </lineage>
</organism>
<reference evidence="1 2" key="1">
    <citation type="journal article" date="2020" name="Cell">
        <title>Large-Scale Comparative Analyses of Tick Genomes Elucidate Their Genetic Diversity and Vector Capacities.</title>
        <authorList>
            <consortium name="Tick Genome and Microbiome Consortium (TIGMIC)"/>
            <person name="Jia N."/>
            <person name="Wang J."/>
            <person name="Shi W."/>
            <person name="Du L."/>
            <person name="Sun Y."/>
            <person name="Zhan W."/>
            <person name="Jiang J.F."/>
            <person name="Wang Q."/>
            <person name="Zhang B."/>
            <person name="Ji P."/>
            <person name="Bell-Sakyi L."/>
            <person name="Cui X.M."/>
            <person name="Yuan T.T."/>
            <person name="Jiang B.G."/>
            <person name="Yang W.F."/>
            <person name="Lam T.T."/>
            <person name="Chang Q.C."/>
            <person name="Ding S.J."/>
            <person name="Wang X.J."/>
            <person name="Zhu J.G."/>
            <person name="Ruan X.D."/>
            <person name="Zhao L."/>
            <person name="Wei J.T."/>
            <person name="Ye R.Z."/>
            <person name="Que T.C."/>
            <person name="Du C.H."/>
            <person name="Zhou Y.H."/>
            <person name="Cheng J.X."/>
            <person name="Dai P.F."/>
            <person name="Guo W.B."/>
            <person name="Han X.H."/>
            <person name="Huang E.J."/>
            <person name="Li L.F."/>
            <person name="Wei W."/>
            <person name="Gao Y.C."/>
            <person name="Liu J.Z."/>
            <person name="Shao H.Z."/>
            <person name="Wang X."/>
            <person name="Wang C.C."/>
            <person name="Yang T.C."/>
            <person name="Huo Q.B."/>
            <person name="Li W."/>
            <person name="Chen H.Y."/>
            <person name="Chen S.E."/>
            <person name="Zhou L.G."/>
            <person name="Ni X.B."/>
            <person name="Tian J.H."/>
            <person name="Sheng Y."/>
            <person name="Liu T."/>
            <person name="Pan Y.S."/>
            <person name="Xia L.Y."/>
            <person name="Li J."/>
            <person name="Zhao F."/>
            <person name="Cao W.C."/>
        </authorList>
    </citation>
    <scope>NUCLEOTIDE SEQUENCE [LARGE SCALE GENOMIC DNA]</scope>
    <source>
        <strain evidence="1">HaeL-2018</strain>
    </source>
</reference>
<dbReference type="InterPro" id="IPR011989">
    <property type="entry name" value="ARM-like"/>
</dbReference>
<dbReference type="GO" id="GO:0032040">
    <property type="term" value="C:small-subunit processome"/>
    <property type="evidence" value="ECO:0007669"/>
    <property type="project" value="TreeGrafter"/>
</dbReference>
<evidence type="ECO:0008006" key="3">
    <source>
        <dbReference type="Google" id="ProtNLM"/>
    </source>
</evidence>
<dbReference type="Gene3D" id="1.25.10.10">
    <property type="entry name" value="Leucine-rich Repeat Variant"/>
    <property type="match status" value="1"/>
</dbReference>
<dbReference type="OMA" id="NREHIRI"/>
<evidence type="ECO:0000313" key="1">
    <source>
        <dbReference type="EMBL" id="KAH9380279.1"/>
    </source>
</evidence>
<name>A0A9J6H0S5_HAELO</name>
<dbReference type="VEuPathDB" id="VectorBase:HLOH_050147"/>
<dbReference type="EMBL" id="JABSTR010000010">
    <property type="protein sequence ID" value="KAH9380279.1"/>
    <property type="molecule type" value="Genomic_DNA"/>
</dbReference>
<dbReference type="AlphaFoldDB" id="A0A9J6H0S5"/>
<evidence type="ECO:0000313" key="2">
    <source>
        <dbReference type="Proteomes" id="UP000821853"/>
    </source>
</evidence>